<dbReference type="CDD" id="cd11764">
    <property type="entry name" value="SH3_Eps8"/>
    <property type="match status" value="1"/>
</dbReference>
<dbReference type="GO" id="GO:0007266">
    <property type="term" value="P:Rho protein signal transduction"/>
    <property type="evidence" value="ECO:0007669"/>
    <property type="project" value="TreeGrafter"/>
</dbReference>
<evidence type="ECO:0000259" key="4">
    <source>
        <dbReference type="PROSITE" id="PS50002"/>
    </source>
</evidence>
<dbReference type="Pfam" id="PF08416">
    <property type="entry name" value="PTB"/>
    <property type="match status" value="1"/>
</dbReference>
<dbReference type="InterPro" id="IPR013625">
    <property type="entry name" value="PTB"/>
</dbReference>
<dbReference type="GO" id="GO:0035023">
    <property type="term" value="P:regulation of Rho protein signal transduction"/>
    <property type="evidence" value="ECO:0007669"/>
    <property type="project" value="TreeGrafter"/>
</dbReference>
<reference evidence="5" key="2">
    <citation type="submission" date="2025-08" db="UniProtKB">
        <authorList>
            <consortium name="Ensembl"/>
        </authorList>
    </citation>
    <scope>IDENTIFICATION</scope>
</reference>
<protein>
    <submittedName>
        <fullName evidence="5">EPS8-like 3b</fullName>
    </submittedName>
</protein>
<feature type="domain" description="SH3" evidence="4">
    <location>
        <begin position="228"/>
        <end position="287"/>
    </location>
</feature>
<evidence type="ECO:0000313" key="5">
    <source>
        <dbReference type="Ensembl" id="ENSSORP00005008884.1"/>
    </source>
</evidence>
<comment type="similarity">
    <text evidence="1">Belongs to the EPS8 family.</text>
</comment>
<dbReference type="GO" id="GO:0003779">
    <property type="term" value="F:actin binding"/>
    <property type="evidence" value="ECO:0007669"/>
    <property type="project" value="TreeGrafter"/>
</dbReference>
<dbReference type="InterPro" id="IPR041418">
    <property type="entry name" value="SAM_3"/>
</dbReference>
<dbReference type="SMART" id="SM00326">
    <property type="entry name" value="SH3"/>
    <property type="match status" value="1"/>
</dbReference>
<accession>A0A672YWF5</accession>
<sequence>MSGTVNDCLAKLKRLDAKGRLWPQEMILEVQGGYLILCDIETKSELESMHLSCIQQTKAMLDSCAYNSVLAVTVQERNKRIPQVFMFQCEDTGNKCNKILKINFPTKVFPYVLIIIQTEQLNINRGVVSTCRSVLHVPEHICAHQMFEIVSLTKHLSVLYLAVCPQLVPQYPLDLPPTVLSPLLTEPALHLLNQVVSPEEDGRHIRPYTTSLCVTLFPLSPAPFSDSSEPLYMRAIYDFMARNNRELSIMKGDVVQVIQKSKQWWLVRNNRDEEGHIPQNVLEPMRGSSTVDGPQVSKDMNSTAAEVKAWLEYKGFSKITVRSLGVLTGKLLLGMSRDEIRTVCPEEGGRVFFQLQAVKSAIAVSNGAHTVGRCPRLQQRINIISNESAQYHLNRVAFTCSKPGMSNSFSFRFHIQANFISTGPDQ</sequence>
<dbReference type="GO" id="GO:0031982">
    <property type="term" value="C:vesicle"/>
    <property type="evidence" value="ECO:0007669"/>
    <property type="project" value="TreeGrafter"/>
</dbReference>
<evidence type="ECO:0000313" key="6">
    <source>
        <dbReference type="Proteomes" id="UP000472271"/>
    </source>
</evidence>
<dbReference type="InterPro" id="IPR013761">
    <property type="entry name" value="SAM/pointed_sf"/>
</dbReference>
<dbReference type="InterPro" id="IPR035462">
    <property type="entry name" value="Eps8_SH3"/>
</dbReference>
<dbReference type="SUPFAM" id="SSF50729">
    <property type="entry name" value="PH domain-like"/>
    <property type="match status" value="1"/>
</dbReference>
<keyword evidence="2 3" id="KW-0728">SH3 domain</keyword>
<evidence type="ECO:0000256" key="1">
    <source>
        <dbReference type="ARBA" id="ARBA00006197"/>
    </source>
</evidence>
<dbReference type="InterPro" id="IPR001452">
    <property type="entry name" value="SH3_domain"/>
</dbReference>
<dbReference type="Pfam" id="PF18016">
    <property type="entry name" value="SAM_3"/>
    <property type="match status" value="1"/>
</dbReference>
<dbReference type="SUPFAM" id="SSF50044">
    <property type="entry name" value="SH3-domain"/>
    <property type="match status" value="1"/>
</dbReference>
<dbReference type="InterPro" id="IPR039801">
    <property type="entry name" value="EPS8-like"/>
</dbReference>
<dbReference type="AlphaFoldDB" id="A0A672YWF5"/>
<dbReference type="GO" id="GO:0032587">
    <property type="term" value="C:ruffle membrane"/>
    <property type="evidence" value="ECO:0007669"/>
    <property type="project" value="TreeGrafter"/>
</dbReference>
<dbReference type="Gene3D" id="2.30.29.30">
    <property type="entry name" value="Pleckstrin-homology domain (PH domain)/Phosphotyrosine-binding domain (PTB)"/>
    <property type="match status" value="1"/>
</dbReference>
<dbReference type="Proteomes" id="UP000472271">
    <property type="component" value="Chromosome 7"/>
</dbReference>
<dbReference type="InterPro" id="IPR036028">
    <property type="entry name" value="SH3-like_dom_sf"/>
</dbReference>
<reference evidence="5" key="1">
    <citation type="submission" date="2019-06" db="EMBL/GenBank/DDBJ databases">
        <authorList>
            <consortium name="Wellcome Sanger Institute Data Sharing"/>
        </authorList>
    </citation>
    <scope>NUCLEOTIDE SEQUENCE [LARGE SCALE GENOMIC DNA]</scope>
</reference>
<dbReference type="PANTHER" id="PTHR12287">
    <property type="entry name" value="EPIDERMAL GROWTH FACTOR RECEPTOR KINASE SUBSTRATE EPS8-RELATED PROTEIN"/>
    <property type="match status" value="1"/>
</dbReference>
<proteinExistence type="inferred from homology"/>
<evidence type="ECO:0000256" key="2">
    <source>
        <dbReference type="ARBA" id="ARBA00022443"/>
    </source>
</evidence>
<dbReference type="PRINTS" id="PR00452">
    <property type="entry name" value="SH3DOMAIN"/>
</dbReference>
<dbReference type="InterPro" id="IPR011993">
    <property type="entry name" value="PH-like_dom_sf"/>
</dbReference>
<dbReference type="Pfam" id="PF00018">
    <property type="entry name" value="SH3_1"/>
    <property type="match status" value="1"/>
</dbReference>
<name>A0A672YWF5_9TELE</name>
<dbReference type="Gene3D" id="2.30.30.40">
    <property type="entry name" value="SH3 Domains"/>
    <property type="match status" value="1"/>
</dbReference>
<keyword evidence="6" id="KW-1185">Reference proteome</keyword>
<dbReference type="PROSITE" id="PS50002">
    <property type="entry name" value="SH3"/>
    <property type="match status" value="1"/>
</dbReference>
<reference evidence="5" key="3">
    <citation type="submission" date="2025-09" db="UniProtKB">
        <authorList>
            <consortium name="Ensembl"/>
        </authorList>
    </citation>
    <scope>IDENTIFICATION</scope>
</reference>
<dbReference type="GO" id="GO:1900029">
    <property type="term" value="P:positive regulation of ruffle assembly"/>
    <property type="evidence" value="ECO:0007669"/>
    <property type="project" value="TreeGrafter"/>
</dbReference>
<evidence type="ECO:0000256" key="3">
    <source>
        <dbReference type="PROSITE-ProRule" id="PRU00192"/>
    </source>
</evidence>
<dbReference type="Gene3D" id="1.10.150.50">
    <property type="entry name" value="Transcription Factor, Ets-1"/>
    <property type="match status" value="1"/>
</dbReference>
<dbReference type="PANTHER" id="PTHR12287:SF22">
    <property type="entry name" value="EPIDERMAL GROWTH FACTOR RECEPTOR KINASE SUBSTRATE 8-LIKE PROTEIN 3"/>
    <property type="match status" value="1"/>
</dbReference>
<dbReference type="Ensembl" id="ENSSORT00005009185.1">
    <property type="protein sequence ID" value="ENSSORP00005008884.1"/>
    <property type="gene ID" value="ENSSORG00005004855.1"/>
</dbReference>
<organism evidence="5 6">
    <name type="scientific">Sphaeramia orbicularis</name>
    <name type="common">orbiculate cardinalfish</name>
    <dbReference type="NCBI Taxonomy" id="375764"/>
    <lineage>
        <taxon>Eukaryota</taxon>
        <taxon>Metazoa</taxon>
        <taxon>Chordata</taxon>
        <taxon>Craniata</taxon>
        <taxon>Vertebrata</taxon>
        <taxon>Euteleostomi</taxon>
        <taxon>Actinopterygii</taxon>
        <taxon>Neopterygii</taxon>
        <taxon>Teleostei</taxon>
        <taxon>Neoteleostei</taxon>
        <taxon>Acanthomorphata</taxon>
        <taxon>Gobiaria</taxon>
        <taxon>Kurtiformes</taxon>
        <taxon>Apogonoidei</taxon>
        <taxon>Apogonidae</taxon>
        <taxon>Apogoninae</taxon>
        <taxon>Sphaeramia</taxon>
    </lineage>
</organism>